<sequence length="356" mass="38337">MGTSRDAQRDTERAGQPDARPGAHRAGPSAGSSADPFAEPAAAARDALVREIAAGGDLPDPAWRAAFEDVPRHLFVPYYHIGVLGGYERLGADDPDPGRRARWLEGAYLDRPLATDVREGELVSSSSQPSLMAGMLQALEVRDGDTVLEIGTGTGYNAALLSHRLGDDRVTTVDLDEAITGPARERLDAAGYHPAVVTGDGALGCPERAPFDCVIATCTLPSVPPGWLPQCRPGARILAPLSTGLIRLRVRDEGWAEGRFLPTSAYFVALRGESPPPPPVRAGGLPRYATDNELFRFLLTLTAGSLDPEEAYALWLQEERPRRERFGLTVGGGRQWAWLDDPEGPYAWPLDTGERT</sequence>
<evidence type="ECO:0000256" key="2">
    <source>
        <dbReference type="ARBA" id="ARBA00005369"/>
    </source>
</evidence>
<dbReference type="GO" id="GO:0008168">
    <property type="term" value="F:methyltransferase activity"/>
    <property type="evidence" value="ECO:0007669"/>
    <property type="project" value="UniProtKB-KW"/>
</dbReference>
<dbReference type="GO" id="GO:0032259">
    <property type="term" value="P:methylation"/>
    <property type="evidence" value="ECO:0007669"/>
    <property type="project" value="UniProtKB-KW"/>
</dbReference>
<evidence type="ECO:0000256" key="10">
    <source>
        <dbReference type="ARBA" id="ARBA00031323"/>
    </source>
</evidence>
<reference evidence="13 14" key="1">
    <citation type="submission" date="2022-04" db="EMBL/GenBank/DDBJ databases">
        <title>Streptomyces sp. nov. LCR6-01 isolated from Lichen of Dirinaria sp.</title>
        <authorList>
            <person name="Kanchanasin P."/>
            <person name="Tanasupawat S."/>
            <person name="Phongsopitanun W."/>
        </authorList>
    </citation>
    <scope>NUCLEOTIDE SEQUENCE [LARGE SCALE GENOMIC DNA]</scope>
    <source>
        <strain evidence="13 14">LCR6-01</strain>
    </source>
</reference>
<protein>
    <recommendedName>
        <fullName evidence="4">Protein-L-isoaspartate O-methyltransferase</fullName>
        <ecNumber evidence="3">2.1.1.77</ecNumber>
    </recommendedName>
    <alternativeName>
        <fullName evidence="11">L-isoaspartyl protein carboxyl methyltransferase</fullName>
    </alternativeName>
    <alternativeName>
        <fullName evidence="9">Protein L-isoaspartyl methyltransferase</fullName>
    </alternativeName>
    <alternativeName>
        <fullName evidence="10">Protein-beta-aspartate methyltransferase</fullName>
    </alternativeName>
</protein>
<keyword evidence="14" id="KW-1185">Reference proteome</keyword>
<dbReference type="RefSeq" id="WP_248632019.1">
    <property type="nucleotide sequence ID" value="NZ_JALPTH010000004.1"/>
</dbReference>
<dbReference type="PANTHER" id="PTHR11579:SF0">
    <property type="entry name" value="PROTEIN-L-ISOASPARTATE(D-ASPARTATE) O-METHYLTRANSFERASE"/>
    <property type="match status" value="1"/>
</dbReference>
<gene>
    <name evidence="13" type="ORF">M1O15_05145</name>
</gene>
<dbReference type="InterPro" id="IPR000682">
    <property type="entry name" value="PCMT"/>
</dbReference>
<evidence type="ECO:0000313" key="14">
    <source>
        <dbReference type="Proteomes" id="UP001522868"/>
    </source>
</evidence>
<dbReference type="PANTHER" id="PTHR11579">
    <property type="entry name" value="PROTEIN-L-ISOASPARTATE O-METHYLTRANSFERASE"/>
    <property type="match status" value="1"/>
</dbReference>
<evidence type="ECO:0000256" key="12">
    <source>
        <dbReference type="SAM" id="MobiDB-lite"/>
    </source>
</evidence>
<dbReference type="EMBL" id="JALPTH010000004">
    <property type="protein sequence ID" value="MCK8676790.1"/>
    <property type="molecule type" value="Genomic_DNA"/>
</dbReference>
<evidence type="ECO:0000256" key="4">
    <source>
        <dbReference type="ARBA" id="ARBA00013346"/>
    </source>
</evidence>
<keyword evidence="5" id="KW-0963">Cytoplasm</keyword>
<dbReference type="SUPFAM" id="SSF53335">
    <property type="entry name" value="S-adenosyl-L-methionine-dependent methyltransferases"/>
    <property type="match status" value="1"/>
</dbReference>
<evidence type="ECO:0000256" key="1">
    <source>
        <dbReference type="ARBA" id="ARBA00004496"/>
    </source>
</evidence>
<accession>A0ABT0I644</accession>
<name>A0ABT0I644_9ACTN</name>
<evidence type="ECO:0000256" key="3">
    <source>
        <dbReference type="ARBA" id="ARBA00011890"/>
    </source>
</evidence>
<feature type="region of interest" description="Disordered" evidence="12">
    <location>
        <begin position="1"/>
        <end position="41"/>
    </location>
</feature>
<evidence type="ECO:0000256" key="7">
    <source>
        <dbReference type="ARBA" id="ARBA00022679"/>
    </source>
</evidence>
<dbReference type="Gene3D" id="3.40.50.150">
    <property type="entry name" value="Vaccinia Virus protein VP39"/>
    <property type="match status" value="1"/>
</dbReference>
<feature type="compositionally biased region" description="Basic and acidic residues" evidence="12">
    <location>
        <begin position="1"/>
        <end position="15"/>
    </location>
</feature>
<comment type="subcellular location">
    <subcellularLocation>
        <location evidence="1">Cytoplasm</location>
    </subcellularLocation>
</comment>
<dbReference type="InterPro" id="IPR029063">
    <property type="entry name" value="SAM-dependent_MTases_sf"/>
</dbReference>
<dbReference type="Proteomes" id="UP001522868">
    <property type="component" value="Unassembled WGS sequence"/>
</dbReference>
<keyword evidence="8" id="KW-0949">S-adenosyl-L-methionine</keyword>
<evidence type="ECO:0000256" key="8">
    <source>
        <dbReference type="ARBA" id="ARBA00022691"/>
    </source>
</evidence>
<evidence type="ECO:0000256" key="6">
    <source>
        <dbReference type="ARBA" id="ARBA00022603"/>
    </source>
</evidence>
<comment type="caution">
    <text evidence="13">The sequence shown here is derived from an EMBL/GenBank/DDBJ whole genome shotgun (WGS) entry which is preliminary data.</text>
</comment>
<dbReference type="EC" id="2.1.1.77" evidence="3"/>
<proteinExistence type="inferred from homology"/>
<evidence type="ECO:0000256" key="11">
    <source>
        <dbReference type="ARBA" id="ARBA00031350"/>
    </source>
</evidence>
<evidence type="ECO:0000256" key="5">
    <source>
        <dbReference type="ARBA" id="ARBA00022490"/>
    </source>
</evidence>
<organism evidence="13 14">
    <name type="scientific">Streptomyces lichenis</name>
    <dbReference type="NCBI Taxonomy" id="2306967"/>
    <lineage>
        <taxon>Bacteria</taxon>
        <taxon>Bacillati</taxon>
        <taxon>Actinomycetota</taxon>
        <taxon>Actinomycetes</taxon>
        <taxon>Kitasatosporales</taxon>
        <taxon>Streptomycetaceae</taxon>
        <taxon>Streptomyces</taxon>
    </lineage>
</organism>
<keyword evidence="6 13" id="KW-0489">Methyltransferase</keyword>
<evidence type="ECO:0000313" key="13">
    <source>
        <dbReference type="EMBL" id="MCK8676790.1"/>
    </source>
</evidence>
<keyword evidence="7" id="KW-0808">Transferase</keyword>
<comment type="similarity">
    <text evidence="2">Belongs to the methyltransferase superfamily. L-isoaspartyl/D-aspartyl protein methyltransferase family.</text>
</comment>
<dbReference type="Pfam" id="PF01135">
    <property type="entry name" value="PCMT"/>
    <property type="match status" value="1"/>
</dbReference>
<evidence type="ECO:0000256" key="9">
    <source>
        <dbReference type="ARBA" id="ARBA00030757"/>
    </source>
</evidence>
<dbReference type="CDD" id="cd02440">
    <property type="entry name" value="AdoMet_MTases"/>
    <property type="match status" value="1"/>
</dbReference>